<evidence type="ECO:0000259" key="5">
    <source>
        <dbReference type="Pfam" id="PF06803"/>
    </source>
</evidence>
<keyword evidence="4" id="KW-0472">Membrane</keyword>
<evidence type="ECO:0000256" key="2">
    <source>
        <dbReference type="ARBA" id="ARBA00022692"/>
    </source>
</evidence>
<dbReference type="GO" id="GO:0012505">
    <property type="term" value="C:endomembrane system"/>
    <property type="evidence" value="ECO:0007669"/>
    <property type="project" value="UniProtKB-SubCell"/>
</dbReference>
<dbReference type="Proteomes" id="UP000186309">
    <property type="component" value="Chromosome"/>
</dbReference>
<name>A0A1U7CIA5_9BACT</name>
<sequence length="121" mass="12870">MLILAAVCGIWICSQMKTLPQPRLPEGRHLPTTVLAPLRPAAAPSHQPIDTRGCPPHPYFSPYPYPPAPPAKLNIGKYIAAGLCLAYIISPIDFIPDVLPLVGWGDDAVAALVGLGSLLSR</sequence>
<keyword evidence="3" id="KW-1133">Transmembrane helix</keyword>
<dbReference type="InterPro" id="IPR010652">
    <property type="entry name" value="DUF1232"/>
</dbReference>
<dbReference type="Pfam" id="PF06803">
    <property type="entry name" value="DUF1232"/>
    <property type="match status" value="1"/>
</dbReference>
<comment type="subcellular location">
    <subcellularLocation>
        <location evidence="1">Endomembrane system</location>
        <topology evidence="1">Multi-pass membrane protein</topology>
    </subcellularLocation>
</comment>
<feature type="domain" description="DUF1232" evidence="5">
    <location>
        <begin position="79"/>
        <end position="111"/>
    </location>
</feature>
<proteinExistence type="predicted"/>
<keyword evidence="7" id="KW-1185">Reference proteome</keyword>
<evidence type="ECO:0000256" key="4">
    <source>
        <dbReference type="ARBA" id="ARBA00023136"/>
    </source>
</evidence>
<organism evidence="6 7">
    <name type="scientific">Paludisphaera borealis</name>
    <dbReference type="NCBI Taxonomy" id="1387353"/>
    <lineage>
        <taxon>Bacteria</taxon>
        <taxon>Pseudomonadati</taxon>
        <taxon>Planctomycetota</taxon>
        <taxon>Planctomycetia</taxon>
        <taxon>Isosphaerales</taxon>
        <taxon>Isosphaeraceae</taxon>
        <taxon>Paludisphaera</taxon>
    </lineage>
</organism>
<dbReference type="STRING" id="1387353.BSF38_00034"/>
<dbReference type="EMBL" id="CP019082">
    <property type="protein sequence ID" value="APW58636.1"/>
    <property type="molecule type" value="Genomic_DNA"/>
</dbReference>
<evidence type="ECO:0000313" key="7">
    <source>
        <dbReference type="Proteomes" id="UP000186309"/>
    </source>
</evidence>
<gene>
    <name evidence="6" type="ORF">BSF38_00034</name>
</gene>
<evidence type="ECO:0000313" key="6">
    <source>
        <dbReference type="EMBL" id="APW58636.1"/>
    </source>
</evidence>
<protein>
    <recommendedName>
        <fullName evidence="5">DUF1232 domain-containing protein</fullName>
    </recommendedName>
</protein>
<reference evidence="7" key="1">
    <citation type="submission" date="2016-12" db="EMBL/GenBank/DDBJ databases">
        <title>Comparative genomics of four Isosphaeraceae planctomycetes: a common pool of plasmids and glycoside hydrolase genes.</title>
        <authorList>
            <person name="Ivanova A."/>
        </authorList>
    </citation>
    <scope>NUCLEOTIDE SEQUENCE [LARGE SCALE GENOMIC DNA]</scope>
    <source>
        <strain evidence="7">PX4</strain>
    </source>
</reference>
<dbReference type="RefSeq" id="WP_210405664.1">
    <property type="nucleotide sequence ID" value="NZ_CP019082.1"/>
</dbReference>
<keyword evidence="2" id="KW-0812">Transmembrane</keyword>
<evidence type="ECO:0000256" key="3">
    <source>
        <dbReference type="ARBA" id="ARBA00022989"/>
    </source>
</evidence>
<dbReference type="KEGG" id="pbor:BSF38_00034"/>
<dbReference type="AlphaFoldDB" id="A0A1U7CIA5"/>
<evidence type="ECO:0000256" key="1">
    <source>
        <dbReference type="ARBA" id="ARBA00004127"/>
    </source>
</evidence>
<accession>A0A1U7CIA5</accession>